<dbReference type="Gene3D" id="3.90.226.10">
    <property type="entry name" value="2-enoyl-CoA Hydratase, Chain A, domain 1"/>
    <property type="match status" value="1"/>
</dbReference>
<dbReference type="SUPFAM" id="SSF52096">
    <property type="entry name" value="ClpP/crotonase"/>
    <property type="match status" value="1"/>
</dbReference>
<sequence length="269" mass="28605">MSDLLEDFEDGVLTLTMNRPEARNAMSGGMMVALREAVWRAADDPQVRCLVLTGAGGAFCAGGDVKGFASDAGSDRKASGEGPSYETLVQGLRQGMEISKQLHVMPKPTLALIPGPAAGAGLSLALACDLRFCLDTAKITTAFSKIGASGDYGGSYFLPRLVGAAKARELYFTADVISGQEAYELGIMTKVASADTFEAESKEYARYLASLPTVALGYMKKNLNAAQNSTLSDVFDLEAAHMMRTFMTEDHKAASIAFVNKEQPVFKGK</sequence>
<protein>
    <recommendedName>
        <fullName evidence="2">Enoyl-CoA hydratase</fullName>
    </recommendedName>
</protein>
<dbReference type="EMBL" id="UINC01077287">
    <property type="protein sequence ID" value="SVC17278.1"/>
    <property type="molecule type" value="Genomic_DNA"/>
</dbReference>
<proteinExistence type="predicted"/>
<dbReference type="CDD" id="cd06558">
    <property type="entry name" value="crotonase-like"/>
    <property type="match status" value="1"/>
</dbReference>
<gene>
    <name evidence="1" type="ORF">METZ01_LOCUS270132</name>
</gene>
<name>A0A382JZ81_9ZZZZ</name>
<dbReference type="Pfam" id="PF00378">
    <property type="entry name" value="ECH_1"/>
    <property type="match status" value="1"/>
</dbReference>
<dbReference type="PANTHER" id="PTHR43459:SF1">
    <property type="entry name" value="EG:BACN32G11.4 PROTEIN"/>
    <property type="match status" value="1"/>
</dbReference>
<evidence type="ECO:0008006" key="2">
    <source>
        <dbReference type="Google" id="ProtNLM"/>
    </source>
</evidence>
<accession>A0A382JZ81</accession>
<dbReference type="InterPro" id="IPR001753">
    <property type="entry name" value="Enoyl-CoA_hydra/iso"/>
</dbReference>
<reference evidence="1" key="1">
    <citation type="submission" date="2018-05" db="EMBL/GenBank/DDBJ databases">
        <authorList>
            <person name="Lanie J.A."/>
            <person name="Ng W.-L."/>
            <person name="Kazmierczak K.M."/>
            <person name="Andrzejewski T.M."/>
            <person name="Davidsen T.M."/>
            <person name="Wayne K.J."/>
            <person name="Tettelin H."/>
            <person name="Glass J.I."/>
            <person name="Rusch D."/>
            <person name="Podicherti R."/>
            <person name="Tsui H.-C.T."/>
            <person name="Winkler M.E."/>
        </authorList>
    </citation>
    <scope>NUCLEOTIDE SEQUENCE</scope>
</reference>
<evidence type="ECO:0000313" key="1">
    <source>
        <dbReference type="EMBL" id="SVC17278.1"/>
    </source>
</evidence>
<dbReference type="PANTHER" id="PTHR43459">
    <property type="entry name" value="ENOYL-COA HYDRATASE"/>
    <property type="match status" value="1"/>
</dbReference>
<organism evidence="1">
    <name type="scientific">marine metagenome</name>
    <dbReference type="NCBI Taxonomy" id="408172"/>
    <lineage>
        <taxon>unclassified sequences</taxon>
        <taxon>metagenomes</taxon>
        <taxon>ecological metagenomes</taxon>
    </lineage>
</organism>
<dbReference type="InterPro" id="IPR014748">
    <property type="entry name" value="Enoyl-CoA_hydra_C"/>
</dbReference>
<dbReference type="InterPro" id="IPR029045">
    <property type="entry name" value="ClpP/crotonase-like_dom_sf"/>
</dbReference>
<dbReference type="AlphaFoldDB" id="A0A382JZ81"/>
<dbReference type="Gene3D" id="1.10.12.10">
    <property type="entry name" value="Lyase 2-enoyl-coa Hydratase, Chain A, domain 2"/>
    <property type="match status" value="1"/>
</dbReference>